<comment type="caution">
    <text evidence="1">The sequence shown here is derived from an EMBL/GenBank/DDBJ whole genome shotgun (WGS) entry which is preliminary data.</text>
</comment>
<dbReference type="Pfam" id="PF12686">
    <property type="entry name" value="DUF3800"/>
    <property type="match status" value="1"/>
</dbReference>
<organism evidence="1 2">
    <name type="scientific">Candidatus Desulfatibia profunda</name>
    <dbReference type="NCBI Taxonomy" id="2841695"/>
    <lineage>
        <taxon>Bacteria</taxon>
        <taxon>Pseudomonadati</taxon>
        <taxon>Thermodesulfobacteriota</taxon>
        <taxon>Desulfobacteria</taxon>
        <taxon>Desulfobacterales</taxon>
        <taxon>Desulfobacterales incertae sedis</taxon>
        <taxon>Candidatus Desulfatibia</taxon>
    </lineage>
</organism>
<gene>
    <name evidence="1" type="ORF">H8E23_15520</name>
</gene>
<protein>
    <submittedName>
        <fullName evidence="1">DUF3800 domain-containing protein</fullName>
    </submittedName>
</protein>
<dbReference type="EMBL" id="JACNJH010000220">
    <property type="protein sequence ID" value="MBC8362793.1"/>
    <property type="molecule type" value="Genomic_DNA"/>
</dbReference>
<accession>A0A8J6NZ39</accession>
<dbReference type="InterPro" id="IPR024524">
    <property type="entry name" value="DUF3800"/>
</dbReference>
<dbReference type="Proteomes" id="UP000603434">
    <property type="component" value="Unassembled WGS sequence"/>
</dbReference>
<sequence length="237" mass="27790">MSEIFNIYCDESCHMENDRQTAMVLGAVWCPLDKTREIAIRLREIKKKHGMPAPFEAKWTKVSPAKQSLYLDLIDYFFDDDDLHFRTLIVPDKAKLRHDAFPGQDHDTWYYKMYFDMLKVILHPDARYRIYLDIKDTRGAEKVAKLHDVLCNNMYDFSREVIERLQLVHSHEIEQLQLADLLIGAIGYLNRGLQGNAGKMAVIQRIQKRSGYTLTKSTLLREEKINLFRWHAAEVQG</sequence>
<dbReference type="AlphaFoldDB" id="A0A8J6NZ39"/>
<proteinExistence type="predicted"/>
<evidence type="ECO:0000313" key="1">
    <source>
        <dbReference type="EMBL" id="MBC8362793.1"/>
    </source>
</evidence>
<name>A0A8J6NZ39_9BACT</name>
<reference evidence="1 2" key="1">
    <citation type="submission" date="2020-08" db="EMBL/GenBank/DDBJ databases">
        <title>Bridging the membrane lipid divide: bacteria of the FCB group superphylum have the potential to synthesize archaeal ether lipids.</title>
        <authorList>
            <person name="Villanueva L."/>
            <person name="Von Meijenfeldt F.A.B."/>
            <person name="Westbye A.B."/>
            <person name="Yadav S."/>
            <person name="Hopmans E.C."/>
            <person name="Dutilh B.E."/>
            <person name="Sinninghe Damste J.S."/>
        </authorList>
    </citation>
    <scope>NUCLEOTIDE SEQUENCE [LARGE SCALE GENOMIC DNA]</scope>
    <source>
        <strain evidence="1">NIOZ-UU30</strain>
    </source>
</reference>
<evidence type="ECO:0000313" key="2">
    <source>
        <dbReference type="Proteomes" id="UP000603434"/>
    </source>
</evidence>